<proteinExistence type="predicted"/>
<sequence>MFDKQQSSIGVTLNYNITSAKLNEYTFFGTNFNEDNKEDKYESNIGINFNNDNIDLELDNFKLHNSDSIMKVRHNKVKPRIDLFKNYNIKGVIEESILDNQKINSQDWQRKLILEGGFFGLNFCKKWMDSKISIYDYDNTVSSFESDISFGIHNKDKKIASRLSYDTNNNSSFYFKSFFETFGDIGFGFKIESDTDNETFYFWNSNPKTYSTAFTSDDTTQEIYFKGNIVPSEHAFLWKYKTNDDDDILSLGYEYNSKESFLKNFQINLDINCEDTDEFIKSADIVSNVDIKNYNLLTDYSFENNGDDVLLQTILKK</sequence>
<gene>
    <name evidence="1" type="ORF">CPAV1605_288</name>
</gene>
<protein>
    <submittedName>
        <fullName evidence="1">Uncharacterized protein</fullName>
    </submittedName>
</protein>
<evidence type="ECO:0000313" key="1">
    <source>
        <dbReference type="EMBL" id="VVU94563.1"/>
    </source>
</evidence>
<dbReference type="EMBL" id="CABVLZ010000001">
    <property type="protein sequence ID" value="VVU94563.1"/>
    <property type="molecule type" value="Genomic_DNA"/>
</dbReference>
<dbReference type="AlphaFoldDB" id="A0A5E8CGL6"/>
<accession>A0A5E8CGL6</accession>
<organism evidence="1">
    <name type="scientific">seawater metagenome</name>
    <dbReference type="NCBI Taxonomy" id="1561972"/>
    <lineage>
        <taxon>unclassified sequences</taxon>
        <taxon>metagenomes</taxon>
        <taxon>ecological metagenomes</taxon>
    </lineage>
</organism>
<reference evidence="1" key="1">
    <citation type="submission" date="2019-09" db="EMBL/GenBank/DDBJ databases">
        <authorList>
            <person name="Needham M D."/>
        </authorList>
    </citation>
    <scope>NUCLEOTIDE SEQUENCE</scope>
</reference>
<name>A0A5E8CGL6_9ZZZZ</name>